<dbReference type="CDD" id="cd07989">
    <property type="entry name" value="LPLAT_AGPAT-like"/>
    <property type="match status" value="1"/>
</dbReference>
<keyword evidence="7" id="KW-0732">Signal</keyword>
<accession>A0A2N1JAP2</accession>
<sequence length="341" mass="37746">MWGALASVVAVALGALTFASARSSVARYYLNSSLYVFSMGLSSTLGIVYSVMLSIAGKRLNTNAWVAATFYFLIHHLIGFRITMDGEQYLEERPIILVGNHQSVLDIFYLGKIMRERTVIMAKKELRWVPLLGQFMMLGGNIFIDRKSRASAIKTMNEAGEYMHKNKIALFAFPEGTRSHFAVPDLLSFKKGIFHLAIQTKIPIVPVVCENYYRLYDSKTRFDPGNIRLSVLPPISTEGFTEQNLDALMSKVHRAMLAKVHEFDVQADQYDVQSTMHPSQQAQTSWQGGVSGLAARIIGDGGPAHHKKLVDRVATEQRDHQTGKGQAPSSYGLVSAAAANS</sequence>
<dbReference type="SMART" id="SM00563">
    <property type="entry name" value="PlsC"/>
    <property type="match status" value="1"/>
</dbReference>
<dbReference type="GeneID" id="80902261"/>
<keyword evidence="3 4" id="KW-0012">Acyltransferase</keyword>
<organism evidence="9 10">
    <name type="scientific">Malassezia vespertilionis</name>
    <dbReference type="NCBI Taxonomy" id="2020962"/>
    <lineage>
        <taxon>Eukaryota</taxon>
        <taxon>Fungi</taxon>
        <taxon>Dikarya</taxon>
        <taxon>Basidiomycota</taxon>
        <taxon>Ustilaginomycotina</taxon>
        <taxon>Malasseziomycetes</taxon>
        <taxon>Malasseziales</taxon>
        <taxon>Malasseziaceae</taxon>
        <taxon>Malassezia</taxon>
    </lineage>
</organism>
<dbReference type="AlphaFoldDB" id="A0A2N1JAP2"/>
<dbReference type="STRING" id="2020962.A0A2N1JAP2"/>
<gene>
    <name evidence="9" type="primary">SLC1_1</name>
    <name evidence="9" type="ORF">MVES_002602</name>
</gene>
<keyword evidence="4" id="KW-0594">Phospholipid biosynthesis</keyword>
<name>A0A2N1JAP2_9BASI</name>
<evidence type="ECO:0000256" key="2">
    <source>
        <dbReference type="ARBA" id="ARBA00022679"/>
    </source>
</evidence>
<evidence type="ECO:0000313" key="10">
    <source>
        <dbReference type="Proteomes" id="UP000232875"/>
    </source>
</evidence>
<keyword evidence="4" id="KW-0443">Lipid metabolism</keyword>
<keyword evidence="4" id="KW-1208">Phospholipid metabolism</keyword>
<evidence type="ECO:0000256" key="5">
    <source>
        <dbReference type="SAM" id="MobiDB-lite"/>
    </source>
</evidence>
<keyword evidence="6" id="KW-0472">Membrane</keyword>
<comment type="domain">
    <text evidence="4">The HXXXXD motif is essential for acyltransferase activity and may constitute the binding site for the phosphate moiety of the glycerol-3-phosphate.</text>
</comment>
<evidence type="ECO:0000256" key="7">
    <source>
        <dbReference type="SAM" id="SignalP"/>
    </source>
</evidence>
<keyword evidence="6" id="KW-1133">Transmembrane helix</keyword>
<evidence type="ECO:0000313" key="9">
    <source>
        <dbReference type="EMBL" id="PKI83626.1"/>
    </source>
</evidence>
<dbReference type="SUPFAM" id="SSF69593">
    <property type="entry name" value="Glycerol-3-phosphate (1)-acyltransferase"/>
    <property type="match status" value="1"/>
</dbReference>
<keyword evidence="10" id="KW-1185">Reference proteome</keyword>
<feature type="chain" id="PRO_5014955799" description="1-acyl-sn-glycerol-3-phosphate acyltransferase" evidence="7">
    <location>
        <begin position="22"/>
        <end position="341"/>
    </location>
</feature>
<protein>
    <recommendedName>
        <fullName evidence="4">1-acyl-sn-glycerol-3-phosphate acyltransferase</fullName>
        <ecNumber evidence="4">2.3.1.51</ecNumber>
    </recommendedName>
</protein>
<dbReference type="NCBIfam" id="TIGR00530">
    <property type="entry name" value="AGP_acyltrn"/>
    <property type="match status" value="1"/>
</dbReference>
<feature type="domain" description="Phospholipid/glycerol acyltransferase" evidence="8">
    <location>
        <begin position="95"/>
        <end position="212"/>
    </location>
</feature>
<keyword evidence="6" id="KW-0812">Transmembrane</keyword>
<dbReference type="RefSeq" id="XP_056063551.1">
    <property type="nucleotide sequence ID" value="XM_056207576.1"/>
</dbReference>
<evidence type="ECO:0000256" key="4">
    <source>
        <dbReference type="RuleBase" id="RU361267"/>
    </source>
</evidence>
<dbReference type="PANTHER" id="PTHR10434">
    <property type="entry name" value="1-ACYL-SN-GLYCEROL-3-PHOSPHATE ACYLTRANSFERASE"/>
    <property type="match status" value="1"/>
</dbReference>
<feature type="transmembrane region" description="Helical" evidence="6">
    <location>
        <begin position="64"/>
        <end position="83"/>
    </location>
</feature>
<dbReference type="Proteomes" id="UP000232875">
    <property type="component" value="Unassembled WGS sequence"/>
</dbReference>
<evidence type="ECO:0000256" key="3">
    <source>
        <dbReference type="ARBA" id="ARBA00023315"/>
    </source>
</evidence>
<feature type="region of interest" description="Disordered" evidence="5">
    <location>
        <begin position="315"/>
        <end position="341"/>
    </location>
</feature>
<dbReference type="InterPro" id="IPR002123">
    <property type="entry name" value="Plipid/glycerol_acylTrfase"/>
</dbReference>
<evidence type="ECO:0000256" key="1">
    <source>
        <dbReference type="ARBA" id="ARBA00008655"/>
    </source>
</evidence>
<dbReference type="PANTHER" id="PTHR10434:SF11">
    <property type="entry name" value="1-ACYL-SN-GLYCEROL-3-PHOSPHATE ACYLTRANSFERASE"/>
    <property type="match status" value="1"/>
</dbReference>
<dbReference type="GO" id="GO:0005783">
    <property type="term" value="C:endoplasmic reticulum"/>
    <property type="evidence" value="ECO:0007669"/>
    <property type="project" value="TreeGrafter"/>
</dbReference>
<feature type="signal peptide" evidence="7">
    <location>
        <begin position="1"/>
        <end position="21"/>
    </location>
</feature>
<dbReference type="EMBL" id="KZ454991">
    <property type="protein sequence ID" value="PKI83626.1"/>
    <property type="molecule type" value="Genomic_DNA"/>
</dbReference>
<proteinExistence type="inferred from homology"/>
<keyword evidence="2 4" id="KW-0808">Transferase</keyword>
<dbReference type="Pfam" id="PF01553">
    <property type="entry name" value="Acyltransferase"/>
    <property type="match status" value="1"/>
</dbReference>
<dbReference type="InterPro" id="IPR004552">
    <property type="entry name" value="AGP_acyltrans"/>
</dbReference>
<evidence type="ECO:0000256" key="6">
    <source>
        <dbReference type="SAM" id="Phobius"/>
    </source>
</evidence>
<reference evidence="9 10" key="1">
    <citation type="submission" date="2017-10" db="EMBL/GenBank/DDBJ databases">
        <title>A novel species of cold-tolerant Malassezia isolated from bats.</title>
        <authorList>
            <person name="Lorch J.M."/>
            <person name="Palmer J.M."/>
            <person name="Vanderwolf K.J."/>
            <person name="Schmidt K.Z."/>
            <person name="Verant M.L."/>
            <person name="Weller T.J."/>
            <person name="Blehert D.S."/>
        </authorList>
    </citation>
    <scope>NUCLEOTIDE SEQUENCE [LARGE SCALE GENOMIC DNA]</scope>
    <source>
        <strain evidence="9 10">NWHC:44797-103</strain>
    </source>
</reference>
<keyword evidence="4" id="KW-0444">Lipid biosynthesis</keyword>
<evidence type="ECO:0000259" key="8">
    <source>
        <dbReference type="SMART" id="SM00563"/>
    </source>
</evidence>
<dbReference type="GO" id="GO:0016020">
    <property type="term" value="C:membrane"/>
    <property type="evidence" value="ECO:0007669"/>
    <property type="project" value="InterPro"/>
</dbReference>
<comment type="catalytic activity">
    <reaction evidence="4">
        <text>a 1-acyl-sn-glycero-3-phosphate + an acyl-CoA = a 1,2-diacyl-sn-glycero-3-phosphate + CoA</text>
        <dbReference type="Rhea" id="RHEA:19709"/>
        <dbReference type="ChEBI" id="CHEBI:57287"/>
        <dbReference type="ChEBI" id="CHEBI:57970"/>
        <dbReference type="ChEBI" id="CHEBI:58342"/>
        <dbReference type="ChEBI" id="CHEBI:58608"/>
        <dbReference type="EC" id="2.3.1.51"/>
    </reaction>
</comment>
<dbReference type="GO" id="GO:0006654">
    <property type="term" value="P:phosphatidic acid biosynthetic process"/>
    <property type="evidence" value="ECO:0007669"/>
    <property type="project" value="TreeGrafter"/>
</dbReference>
<comment type="similarity">
    <text evidence="1 4">Belongs to the 1-acyl-sn-glycerol-3-phosphate acyltransferase family.</text>
</comment>
<dbReference type="EC" id="2.3.1.51" evidence="4"/>
<dbReference type="OrthoDB" id="202234at2759"/>
<dbReference type="GO" id="GO:0003841">
    <property type="term" value="F:1-acylglycerol-3-phosphate O-acyltransferase activity"/>
    <property type="evidence" value="ECO:0007669"/>
    <property type="project" value="UniProtKB-UniRule"/>
</dbReference>
<feature type="transmembrane region" description="Helical" evidence="6">
    <location>
        <begin position="33"/>
        <end position="52"/>
    </location>
</feature>